<dbReference type="Proteomes" id="UP001176940">
    <property type="component" value="Unassembled WGS sequence"/>
</dbReference>
<gene>
    <name evidence="1" type="ORF">RIMI_LOCUS19947553</name>
</gene>
<evidence type="ECO:0000313" key="2">
    <source>
        <dbReference type="Proteomes" id="UP001176940"/>
    </source>
</evidence>
<organism evidence="1 2">
    <name type="scientific">Ranitomeya imitator</name>
    <name type="common">mimic poison frog</name>
    <dbReference type="NCBI Taxonomy" id="111125"/>
    <lineage>
        <taxon>Eukaryota</taxon>
        <taxon>Metazoa</taxon>
        <taxon>Chordata</taxon>
        <taxon>Craniata</taxon>
        <taxon>Vertebrata</taxon>
        <taxon>Euteleostomi</taxon>
        <taxon>Amphibia</taxon>
        <taxon>Batrachia</taxon>
        <taxon>Anura</taxon>
        <taxon>Neobatrachia</taxon>
        <taxon>Hyloidea</taxon>
        <taxon>Dendrobatidae</taxon>
        <taxon>Dendrobatinae</taxon>
        <taxon>Ranitomeya</taxon>
    </lineage>
</organism>
<dbReference type="EMBL" id="CAUEEQ010065249">
    <property type="protein sequence ID" value="CAJ0965094.1"/>
    <property type="molecule type" value="Genomic_DNA"/>
</dbReference>
<dbReference type="InterPro" id="IPR032675">
    <property type="entry name" value="LRR_dom_sf"/>
</dbReference>
<comment type="caution">
    <text evidence="1">The sequence shown here is derived from an EMBL/GenBank/DDBJ whole genome shotgun (WGS) entry which is preliminary data.</text>
</comment>
<name>A0ABN9ME88_9NEOB</name>
<evidence type="ECO:0000313" key="1">
    <source>
        <dbReference type="EMBL" id="CAJ0965094.1"/>
    </source>
</evidence>
<sequence>MRRANVPMHVVKFVHDVGSGCSFSTHALPILKSEEEGAEFRPHMREIRMSKSLKKIVEESREKNVTDIDMSDRGIGNMLDIPGLFSLSHITQLILSHNKLTIGQIVSTEVLWLPLLVECVSDCFLDICHVSSLPHDCGAY</sequence>
<protein>
    <submittedName>
        <fullName evidence="1">Uncharacterized protein</fullName>
    </submittedName>
</protein>
<dbReference type="Gene3D" id="3.80.10.10">
    <property type="entry name" value="Ribonuclease Inhibitor"/>
    <property type="match status" value="1"/>
</dbReference>
<keyword evidence="2" id="KW-1185">Reference proteome</keyword>
<reference evidence="1" key="1">
    <citation type="submission" date="2023-07" db="EMBL/GenBank/DDBJ databases">
        <authorList>
            <person name="Stuckert A."/>
        </authorList>
    </citation>
    <scope>NUCLEOTIDE SEQUENCE</scope>
</reference>
<accession>A0ABN9ME88</accession>
<proteinExistence type="predicted"/>